<dbReference type="EMBL" id="UETC01000010">
    <property type="protein sequence ID" value="SSA49524.1"/>
    <property type="molecule type" value="Genomic_DNA"/>
</dbReference>
<reference evidence="1 3" key="2">
    <citation type="submission" date="2018-03" db="EMBL/GenBank/DDBJ databases">
        <title>Genomic Encyclopedia of Archaeal and Bacterial Type Strains, Phase II (KMG-II): from individual species to whole genera.</title>
        <authorList>
            <person name="Goeker M."/>
        </authorList>
    </citation>
    <scope>NUCLEOTIDE SEQUENCE [LARGE SCALE GENOMIC DNA]</scope>
    <source>
        <strain evidence="1 3">DSM 25227</strain>
    </source>
</reference>
<evidence type="ECO:0000313" key="1">
    <source>
        <dbReference type="EMBL" id="PWJ15831.1"/>
    </source>
</evidence>
<dbReference type="Proteomes" id="UP000251571">
    <property type="component" value="Unassembled WGS sequence"/>
</dbReference>
<accession>A0A2Y9AZ16</accession>
<evidence type="ECO:0000313" key="2">
    <source>
        <dbReference type="EMBL" id="SSA49524.1"/>
    </source>
</evidence>
<evidence type="ECO:0000313" key="4">
    <source>
        <dbReference type="Proteomes" id="UP000251571"/>
    </source>
</evidence>
<dbReference type="Proteomes" id="UP000245839">
    <property type="component" value="Unassembled WGS sequence"/>
</dbReference>
<keyword evidence="3" id="KW-1185">Reference proteome</keyword>
<dbReference type="AlphaFoldDB" id="A0A2Y9AZ16"/>
<name>A0A2Y9AZ16_9RHOB</name>
<reference evidence="2 4" key="1">
    <citation type="submission" date="2016-10" db="EMBL/GenBank/DDBJ databases">
        <authorList>
            <person name="Cai Z."/>
        </authorList>
    </citation>
    <scope>NUCLEOTIDE SEQUENCE [LARGE SCALE GENOMIC DNA]</scope>
    <source>
        <strain evidence="2 4">DSM 25227</strain>
    </source>
</reference>
<dbReference type="GO" id="GO:0020037">
    <property type="term" value="F:heme binding"/>
    <property type="evidence" value="ECO:0007669"/>
    <property type="project" value="InterPro"/>
</dbReference>
<sequence length="58" mass="6559">MRGTAAVVGGGYQSNMPGFGESYSEAELRDVLEWIKTQWPERERAHQRFVTAQDEASQ</sequence>
<gene>
    <name evidence="1" type="ORF">BCF38_11051</name>
    <name evidence="2" type="ORF">SAMN05421539_11051</name>
</gene>
<dbReference type="EMBL" id="QGDJ01000010">
    <property type="protein sequence ID" value="PWJ15831.1"/>
    <property type="molecule type" value="Genomic_DNA"/>
</dbReference>
<dbReference type="SUPFAM" id="SSF46626">
    <property type="entry name" value="Cytochrome c"/>
    <property type="match status" value="1"/>
</dbReference>
<dbReference type="GO" id="GO:0009055">
    <property type="term" value="F:electron transfer activity"/>
    <property type="evidence" value="ECO:0007669"/>
    <property type="project" value="InterPro"/>
</dbReference>
<organism evidence="2 4">
    <name type="scientific">Jannaschia seohaensis</name>
    <dbReference type="NCBI Taxonomy" id="475081"/>
    <lineage>
        <taxon>Bacteria</taxon>
        <taxon>Pseudomonadati</taxon>
        <taxon>Pseudomonadota</taxon>
        <taxon>Alphaproteobacteria</taxon>
        <taxon>Rhodobacterales</taxon>
        <taxon>Roseobacteraceae</taxon>
        <taxon>Jannaschia</taxon>
    </lineage>
</organism>
<dbReference type="InterPro" id="IPR036909">
    <property type="entry name" value="Cyt_c-like_dom_sf"/>
</dbReference>
<evidence type="ECO:0000313" key="3">
    <source>
        <dbReference type="Proteomes" id="UP000245839"/>
    </source>
</evidence>
<protein>
    <submittedName>
        <fullName evidence="2">Uncharacterized protein</fullName>
    </submittedName>
</protein>
<proteinExistence type="predicted"/>